<comment type="caution">
    <text evidence="3">The sequence shown here is derived from an EMBL/GenBank/DDBJ whole genome shotgun (WGS) entry which is preliminary data.</text>
</comment>
<dbReference type="InterPro" id="IPR010344">
    <property type="entry name" value="YbjH"/>
</dbReference>
<name>A0ABW8KZW1_9GAMM</name>
<dbReference type="Proteomes" id="UP001620262">
    <property type="component" value="Unassembled WGS sequence"/>
</dbReference>
<accession>A0ABW8KZW1</accession>
<evidence type="ECO:0000313" key="4">
    <source>
        <dbReference type="Proteomes" id="UP001620262"/>
    </source>
</evidence>
<keyword evidence="2" id="KW-0732">Signal</keyword>
<evidence type="ECO:0000313" key="3">
    <source>
        <dbReference type="EMBL" id="MFK3865303.1"/>
    </source>
</evidence>
<sequence>MTYNKTTLATLCALSASTSVFADQNINHGIAYNGFTGIFNTPTAVVIDKGNIDIGYSNQLEARGKYTDGHNFTFSAGLFEGLEVSGRITSSSMHDITFSYENKGQIRDLSFNAKYQIPFIPKDWFSVAVGAKDFGGAANQYEAFYAVASKQWWDFRFSAGIGASDTLTGQLDGAFAGIEYQPFTWLSVLAEHDAEAFNLGARITVPKEWLYDIATVSFNSRFYSNTELASDDTYWGVNISMPLSDEAQDNYHNLKPAPQPVAAAKLSKSSNQRTRATLATSPNQTEESVSRVVSAEPVKVLTATKQNQQVSTAQNNNQQIHSLKSSLVNDGFENIRVGISESKQIIVEFENSVFNRNEIDALGLVLGRITESFATGNNEFIVRLAKQDIPLLQVNGYLDNYRRFIDENITPDLMVSTQFSDKDAVGVKWAGNTQSTSPYFVPRVSFSPSLSSRYATELGVYDYSLALQADLHVPLWQGAGVNITGQVNVANTDHFEKGSVFSNSRQETGIKRAVVYQTFALPFNIYNQTQVGLFQDYFDYTGITNETAWQSPAGRHKIQAKLGYFEYKDYDTDKRDYSVYSYRYLWAEKDVSFHISGGQFWNEDTGYKLETKFWFGDANITVMYSDTDVEKVGIGFSIPLSPRKDMDAGNWQVTGTKSWTHSVNTIINQKVNLINTSSATILKSSIDLDNTFLNQDRMSSSYVYAHLARLKEAFETYK</sequence>
<evidence type="ECO:0000256" key="1">
    <source>
        <dbReference type="SAM" id="MobiDB-lite"/>
    </source>
</evidence>
<feature type="compositionally biased region" description="Polar residues" evidence="1">
    <location>
        <begin position="267"/>
        <end position="284"/>
    </location>
</feature>
<feature type="signal peptide" evidence="2">
    <location>
        <begin position="1"/>
        <end position="22"/>
    </location>
</feature>
<reference evidence="3 4" key="1">
    <citation type="submission" date="2024-11" db="EMBL/GenBank/DDBJ databases">
        <title>The Natural Products Discovery Center: Release of the First 8490 Sequenced Strains for Exploring Actinobacteria Biosynthetic Diversity.</title>
        <authorList>
            <person name="Kalkreuter E."/>
            <person name="Kautsar S.A."/>
            <person name="Yang D."/>
            <person name="Bader C.D."/>
            <person name="Teijaro C.N."/>
            <person name="Fluegel L."/>
            <person name="Davis C.M."/>
            <person name="Simpson J.R."/>
            <person name="Lauterbach L."/>
            <person name="Steele A.D."/>
            <person name="Gui C."/>
            <person name="Meng S."/>
            <person name="Li G."/>
            <person name="Viehrig K."/>
            <person name="Ye F."/>
            <person name="Su P."/>
            <person name="Kiefer A.F."/>
            <person name="Nichols A."/>
            <person name="Cepeda A.J."/>
            <person name="Yan W."/>
            <person name="Fan B."/>
            <person name="Jiang Y."/>
            <person name="Adhikari A."/>
            <person name="Zheng C.-J."/>
            <person name="Schuster L."/>
            <person name="Cowan T.M."/>
            <person name="Smanski M.J."/>
            <person name="Chevrette M.G."/>
            <person name="De Carvalho L.P.S."/>
            <person name="Shen B."/>
        </authorList>
    </citation>
    <scope>NUCLEOTIDE SEQUENCE [LARGE SCALE GENOMIC DNA]</scope>
    <source>
        <strain evidence="3 4">NPDC078403</strain>
    </source>
</reference>
<organism evidence="3 4">
    <name type="scientific">Pseudoalteromonas rhizosphaerae</name>
    <dbReference type="NCBI Taxonomy" id="2518973"/>
    <lineage>
        <taxon>Bacteria</taxon>
        <taxon>Pseudomonadati</taxon>
        <taxon>Pseudomonadota</taxon>
        <taxon>Gammaproteobacteria</taxon>
        <taxon>Alteromonadales</taxon>
        <taxon>Pseudoalteromonadaceae</taxon>
        <taxon>Pseudoalteromonas</taxon>
    </lineage>
</organism>
<dbReference type="Pfam" id="PF06082">
    <property type="entry name" value="YjbH"/>
    <property type="match status" value="2"/>
</dbReference>
<feature type="region of interest" description="Disordered" evidence="1">
    <location>
        <begin position="265"/>
        <end position="284"/>
    </location>
</feature>
<protein>
    <submittedName>
        <fullName evidence="3">YjbH domain-containing protein</fullName>
    </submittedName>
</protein>
<gene>
    <name evidence="3" type="ORF">ACI2JU_15705</name>
</gene>
<feature type="chain" id="PRO_5045734677" evidence="2">
    <location>
        <begin position="23"/>
        <end position="718"/>
    </location>
</feature>
<dbReference type="EMBL" id="JBJDOT010000022">
    <property type="protein sequence ID" value="MFK3865303.1"/>
    <property type="molecule type" value="Genomic_DNA"/>
</dbReference>
<proteinExistence type="predicted"/>
<dbReference type="RefSeq" id="WP_404675899.1">
    <property type="nucleotide sequence ID" value="NZ_JBJDOT010000022.1"/>
</dbReference>
<keyword evidence="4" id="KW-1185">Reference proteome</keyword>
<evidence type="ECO:0000256" key="2">
    <source>
        <dbReference type="SAM" id="SignalP"/>
    </source>
</evidence>